<evidence type="ECO:0000313" key="5">
    <source>
        <dbReference type="EMBL" id="CEP61731.1"/>
    </source>
</evidence>
<evidence type="ECO:0000256" key="3">
    <source>
        <dbReference type="SAM" id="MobiDB-lite"/>
    </source>
</evidence>
<evidence type="ECO:0000259" key="4">
    <source>
        <dbReference type="PROSITE" id="PS50102"/>
    </source>
</evidence>
<dbReference type="PROSITE" id="PS50102">
    <property type="entry name" value="RRM"/>
    <property type="match status" value="3"/>
</dbReference>
<dbReference type="PANTHER" id="PTHR48025">
    <property type="entry name" value="OS02G0815200 PROTEIN"/>
    <property type="match status" value="1"/>
</dbReference>
<dbReference type="RefSeq" id="XP_022627963.1">
    <property type="nucleotide sequence ID" value="XM_022773494.1"/>
</dbReference>
<dbReference type="PANTHER" id="PTHR48025:SF1">
    <property type="entry name" value="RRM DOMAIN-CONTAINING PROTEIN"/>
    <property type="match status" value="1"/>
</dbReference>
<feature type="compositionally biased region" description="Basic and acidic residues" evidence="3">
    <location>
        <begin position="70"/>
        <end position="103"/>
    </location>
</feature>
<evidence type="ECO:0000256" key="2">
    <source>
        <dbReference type="PROSITE-ProRule" id="PRU00176"/>
    </source>
</evidence>
<feature type="domain" description="RRM" evidence="4">
    <location>
        <begin position="109"/>
        <end position="185"/>
    </location>
</feature>
<dbReference type="InterPro" id="IPR050502">
    <property type="entry name" value="Euk_RNA-bind_prot"/>
</dbReference>
<dbReference type="SUPFAM" id="SSF54928">
    <property type="entry name" value="RNA-binding domain, RBD"/>
    <property type="match status" value="3"/>
</dbReference>
<feature type="compositionally biased region" description="Acidic residues" evidence="3">
    <location>
        <begin position="292"/>
        <end position="302"/>
    </location>
</feature>
<dbReference type="CDD" id="cd21607">
    <property type="entry name" value="RRM3_HRB1_GBP2"/>
    <property type="match status" value="1"/>
</dbReference>
<feature type="region of interest" description="Disordered" evidence="3">
    <location>
        <begin position="286"/>
        <end position="311"/>
    </location>
</feature>
<dbReference type="Gene3D" id="3.30.70.330">
    <property type="match status" value="3"/>
</dbReference>
<dbReference type="InterPro" id="IPR035979">
    <property type="entry name" value="RBD_domain_sf"/>
</dbReference>
<keyword evidence="1 2" id="KW-0694">RNA-binding</keyword>
<feature type="domain" description="RRM" evidence="4">
    <location>
        <begin position="326"/>
        <end position="403"/>
    </location>
</feature>
<dbReference type="GO" id="GO:0003729">
    <property type="term" value="F:mRNA binding"/>
    <property type="evidence" value="ECO:0007669"/>
    <property type="project" value="TreeGrafter"/>
</dbReference>
<dbReference type="AlphaFoldDB" id="A0A0C7N199"/>
<organism evidence="5 6">
    <name type="scientific">Lachancea lanzarotensis</name>
    <dbReference type="NCBI Taxonomy" id="1245769"/>
    <lineage>
        <taxon>Eukaryota</taxon>
        <taxon>Fungi</taxon>
        <taxon>Dikarya</taxon>
        <taxon>Ascomycota</taxon>
        <taxon>Saccharomycotina</taxon>
        <taxon>Saccharomycetes</taxon>
        <taxon>Saccharomycetales</taxon>
        <taxon>Saccharomycetaceae</taxon>
        <taxon>Lachancea</taxon>
    </lineage>
</organism>
<feature type="domain" description="RRM" evidence="4">
    <location>
        <begin position="210"/>
        <end position="287"/>
    </location>
</feature>
<proteinExistence type="predicted"/>
<gene>
    <name evidence="5" type="ORF">LALA0_S03e09604g</name>
</gene>
<dbReference type="CDD" id="cd21606">
    <property type="entry name" value="RRM2_HRB1_GBP2"/>
    <property type="match status" value="1"/>
</dbReference>
<dbReference type="InterPro" id="IPR000504">
    <property type="entry name" value="RRM_dom"/>
</dbReference>
<evidence type="ECO:0000313" key="6">
    <source>
        <dbReference type="Proteomes" id="UP000054304"/>
    </source>
</evidence>
<evidence type="ECO:0000256" key="1">
    <source>
        <dbReference type="ARBA" id="ARBA00022884"/>
    </source>
</evidence>
<reference evidence="5 6" key="1">
    <citation type="submission" date="2014-12" db="EMBL/GenBank/DDBJ databases">
        <authorList>
            <person name="Neuveglise Cecile"/>
        </authorList>
    </citation>
    <scope>NUCLEOTIDE SEQUENCE [LARGE SCALE GENOMIC DNA]</scope>
    <source>
        <strain evidence="5 6">CBS 12615</strain>
    </source>
</reference>
<dbReference type="InterPro" id="IPR012677">
    <property type="entry name" value="Nucleotide-bd_a/b_plait_sf"/>
</dbReference>
<name>A0A0C7N199_9SACH</name>
<sequence>MSNEYYDQRTRSRSPESRNAPVSDYRSEAPRRSRYNNGNTESYGESMGNFSRRGGRPRGGRRGFRGGRGGYDDFPPRNRGRREFREHGPKMSEDTDSEQSNRLDRNYENSVFVGNLTYDCQGSDLTELFEEVGSVVRSDIITSRGHHRGMGTVEFTNPHDVSEAIRKFNGHSFLGREIFVREDNPPPASKRGDERREAQISLTDRFHPGYEVFIANLPFSISWQSLKDVFKECGVPTRADVKLDRNGRSRGFGTVIYETRNEAQAALDRFHGFELEGRILELKRGHGPWGDESPEPQFEADDVPSTNDSVNSELTENAVGQGEKSNKVYVENLPYATAQSDLYDLFEIIGPVEKAELRLDSTGGPTGVAVVQYNDEEHADLCISRLDNYSYGGNELAISYVSYH</sequence>
<dbReference type="SMART" id="SM00360">
    <property type="entry name" value="RRM"/>
    <property type="match status" value="3"/>
</dbReference>
<dbReference type="HOGENOM" id="CLU_026447_2_0_1"/>
<accession>A0A0C7N199</accession>
<keyword evidence="6" id="KW-1185">Reference proteome</keyword>
<protein>
    <submittedName>
        <fullName evidence="5">LALA0S03e09604g1_1</fullName>
    </submittedName>
</protein>
<dbReference type="STRING" id="1245769.A0A0C7N199"/>
<feature type="compositionally biased region" description="Basic residues" evidence="3">
    <location>
        <begin position="53"/>
        <end position="65"/>
    </location>
</feature>
<feature type="compositionally biased region" description="Basic and acidic residues" evidence="3">
    <location>
        <begin position="1"/>
        <end position="16"/>
    </location>
</feature>
<dbReference type="OrthoDB" id="1049195at2759"/>
<dbReference type="Proteomes" id="UP000054304">
    <property type="component" value="Unassembled WGS sequence"/>
</dbReference>
<feature type="region of interest" description="Disordered" evidence="3">
    <location>
        <begin position="1"/>
        <end position="103"/>
    </location>
</feature>
<dbReference type="EMBL" id="LN736362">
    <property type="protein sequence ID" value="CEP61731.1"/>
    <property type="molecule type" value="Genomic_DNA"/>
</dbReference>
<dbReference type="Pfam" id="PF00076">
    <property type="entry name" value="RRM_1"/>
    <property type="match status" value="3"/>
</dbReference>
<dbReference type="GeneID" id="34685167"/>